<dbReference type="eggNOG" id="COG2211">
    <property type="taxonomic scope" value="Bacteria"/>
</dbReference>
<dbReference type="SUPFAM" id="SSF103473">
    <property type="entry name" value="MFS general substrate transporter"/>
    <property type="match status" value="1"/>
</dbReference>
<dbReference type="InterPro" id="IPR036259">
    <property type="entry name" value="MFS_trans_sf"/>
</dbReference>
<dbReference type="RefSeq" id="WP_037908943.1">
    <property type="nucleotide sequence ID" value="NZ_JEMU01000010.1"/>
</dbReference>
<keyword evidence="2" id="KW-1133">Transmembrane helix</keyword>
<proteinExistence type="inferred from homology"/>
<keyword evidence="2" id="KW-0812">Transmembrane</keyword>
<accession>A0A061SPG1</accession>
<feature type="transmembrane region" description="Helical" evidence="2">
    <location>
        <begin position="191"/>
        <end position="214"/>
    </location>
</feature>
<comment type="caution">
    <text evidence="3">The sequence shown here is derived from an EMBL/GenBank/DDBJ whole genome shotgun (WGS) entry which is preliminary data.</text>
</comment>
<feature type="transmembrane region" description="Helical" evidence="2">
    <location>
        <begin position="115"/>
        <end position="138"/>
    </location>
</feature>
<dbReference type="Gene3D" id="1.20.1250.20">
    <property type="entry name" value="MFS general substrate transporter like domains"/>
    <property type="match status" value="1"/>
</dbReference>
<feature type="transmembrane region" description="Helical" evidence="2">
    <location>
        <begin position="85"/>
        <end position="103"/>
    </location>
</feature>
<dbReference type="PANTHER" id="PTHR11328">
    <property type="entry name" value="MAJOR FACILITATOR SUPERFAMILY DOMAIN-CONTAINING PROTEIN"/>
    <property type="match status" value="1"/>
</dbReference>
<feature type="transmembrane region" description="Helical" evidence="2">
    <location>
        <begin position="333"/>
        <end position="354"/>
    </location>
</feature>
<keyword evidence="4" id="KW-1185">Reference proteome</keyword>
<feature type="transmembrane region" description="Helical" evidence="2">
    <location>
        <begin position="375"/>
        <end position="398"/>
    </location>
</feature>
<dbReference type="GO" id="GO:0008643">
    <property type="term" value="P:carbohydrate transport"/>
    <property type="evidence" value="ECO:0007669"/>
    <property type="project" value="InterPro"/>
</dbReference>
<feature type="transmembrane region" description="Helical" evidence="2">
    <location>
        <begin position="159"/>
        <end position="179"/>
    </location>
</feature>
<comment type="similarity">
    <text evidence="1">Belongs to the sodium:galactoside symporter (TC 2.A.2) family.</text>
</comment>
<organism evidence="3 4">
    <name type="scientific">Sulfitobacter mediterraneus</name>
    <dbReference type="NCBI Taxonomy" id="83219"/>
    <lineage>
        <taxon>Bacteria</taxon>
        <taxon>Pseudomonadati</taxon>
        <taxon>Pseudomonadota</taxon>
        <taxon>Alphaproteobacteria</taxon>
        <taxon>Rhodobacterales</taxon>
        <taxon>Roseobacteraceae</taxon>
        <taxon>Sulfitobacter</taxon>
    </lineage>
</organism>
<sequence>MTKTKTADGLSLGRKMAYGAAELNVGLAFIAINSWLLYFFVNIAAIPPFLAGIAFLTGRLFDAVMDPVIGRWSDRVRHVVGRKPAIKWALLPGALSYVAIWALPVLVEGTAAKFILAAIGFMTFSLFFTMISIPRLALVPDLEPTYHGRTKLLSVNFMFNFLAVLIAIAVTPGLVLALGQTNDLAASPASAWITVAMVFAGVGVVSLIPFFWAIPDAKTGTDALPSKPFWGEVKSLFQTPGYTRIVLILLLSVLGTLIVQSMVPFYLESVIGVPGPAQGPILGAIFLLSILSFPLWAFVGGKIGKHRALIAGFVVYGVFLAMIPFIPRDGVTPTLMVAAAISGIGISAINLFPWAMLPDAVDMDAQTHGAKREGLVSSVFVFAQKIAGSLAIFWNAMMLSVFDHQAGQVVQSESTLTAFVWMTGPIPLAIFVVAMLLTFGYPITRAVQQGLRTDEAQAQDGGI</sequence>
<reference evidence="3 4" key="1">
    <citation type="journal article" date="2014" name="Genome Announc.">
        <title>Draft Genome Sequences of Two Isolates of the Roseobacter Group, Sulfitobacter sp. Strains 3SOLIMAR09 and 1FIGIMAR09, from Harbors of Mallorca Island (Mediterranean Sea).</title>
        <authorList>
            <person name="Mas-Llado M."/>
            <person name="Pina-Villalonga J.M."/>
            <person name="Brunet-Galmes I."/>
            <person name="Nogales B."/>
            <person name="Bosch R."/>
        </authorList>
    </citation>
    <scope>NUCLEOTIDE SEQUENCE [LARGE SCALE GENOMIC DNA]</scope>
    <source>
        <strain evidence="3 4">1FIGIMAR09</strain>
    </source>
</reference>
<evidence type="ECO:0008006" key="5">
    <source>
        <dbReference type="Google" id="ProtNLM"/>
    </source>
</evidence>
<evidence type="ECO:0000313" key="3">
    <source>
        <dbReference type="EMBL" id="KAJ02722.1"/>
    </source>
</evidence>
<dbReference type="PANTHER" id="PTHR11328:SF28">
    <property type="entry name" value="MAJOR FACILITATOR SUPERFAMILY DOMAIN-CONTAINING PROTEIN 12"/>
    <property type="match status" value="1"/>
</dbReference>
<feature type="transmembrane region" description="Helical" evidence="2">
    <location>
        <begin position="279"/>
        <end position="299"/>
    </location>
</feature>
<dbReference type="Proteomes" id="UP000027337">
    <property type="component" value="Unassembled WGS sequence"/>
</dbReference>
<keyword evidence="2" id="KW-0472">Membrane</keyword>
<dbReference type="Pfam" id="PF13347">
    <property type="entry name" value="MFS_2"/>
    <property type="match status" value="1"/>
</dbReference>
<dbReference type="GO" id="GO:0015293">
    <property type="term" value="F:symporter activity"/>
    <property type="evidence" value="ECO:0007669"/>
    <property type="project" value="InterPro"/>
</dbReference>
<name>A0A061SPG1_9RHOB</name>
<evidence type="ECO:0000256" key="1">
    <source>
        <dbReference type="ARBA" id="ARBA00009617"/>
    </source>
</evidence>
<dbReference type="GO" id="GO:0005886">
    <property type="term" value="C:plasma membrane"/>
    <property type="evidence" value="ECO:0007669"/>
    <property type="project" value="TreeGrafter"/>
</dbReference>
<feature type="transmembrane region" description="Helical" evidence="2">
    <location>
        <begin position="245"/>
        <end position="267"/>
    </location>
</feature>
<feature type="transmembrane region" description="Helical" evidence="2">
    <location>
        <begin position="418"/>
        <end position="443"/>
    </location>
</feature>
<gene>
    <name evidence="3" type="ORF">PM02_12630</name>
</gene>
<dbReference type="AlphaFoldDB" id="A0A061SPG1"/>
<evidence type="ECO:0000256" key="2">
    <source>
        <dbReference type="SAM" id="Phobius"/>
    </source>
</evidence>
<feature type="transmembrane region" description="Helical" evidence="2">
    <location>
        <begin position="308"/>
        <end position="327"/>
    </location>
</feature>
<dbReference type="EMBL" id="JEMU01000010">
    <property type="protein sequence ID" value="KAJ02722.1"/>
    <property type="molecule type" value="Genomic_DNA"/>
</dbReference>
<dbReference type="InterPro" id="IPR039672">
    <property type="entry name" value="MFS_2"/>
</dbReference>
<dbReference type="STRING" id="83219.PM02_12630"/>
<evidence type="ECO:0000313" key="4">
    <source>
        <dbReference type="Proteomes" id="UP000027337"/>
    </source>
</evidence>
<protein>
    <recommendedName>
        <fullName evidence="5">GPH family glycoside/pentoside/hexuronide:cation symporter</fullName>
    </recommendedName>
</protein>